<evidence type="ECO:0000256" key="5">
    <source>
        <dbReference type="ARBA" id="ARBA00022842"/>
    </source>
</evidence>
<feature type="binding site" evidence="6">
    <location>
        <position position="81"/>
    </location>
    <ligand>
        <name>Mg(2+)</name>
        <dbReference type="ChEBI" id="CHEBI:18420"/>
        <label>1</label>
        <note>catalytic</note>
    </ligand>
</feature>
<keyword evidence="9" id="KW-1185">Reference proteome</keyword>
<dbReference type="AlphaFoldDB" id="A0A838XIK1"/>
<keyword evidence="4 7" id="KW-0378">Hydrolase</keyword>
<evidence type="ECO:0000256" key="6">
    <source>
        <dbReference type="PIRSR" id="PIRSR600760-2"/>
    </source>
</evidence>
<dbReference type="InterPro" id="IPR033942">
    <property type="entry name" value="IMPase"/>
</dbReference>
<comment type="cofactor">
    <cofactor evidence="2 6 7">
        <name>Mg(2+)</name>
        <dbReference type="ChEBI" id="CHEBI:18420"/>
    </cofactor>
</comment>
<keyword evidence="5 6" id="KW-0460">Magnesium</keyword>
<dbReference type="EC" id="3.1.3.25" evidence="7"/>
<dbReference type="Proteomes" id="UP000550354">
    <property type="component" value="Unassembled WGS sequence"/>
</dbReference>
<dbReference type="PANTHER" id="PTHR20854">
    <property type="entry name" value="INOSITOL MONOPHOSPHATASE"/>
    <property type="match status" value="1"/>
</dbReference>
<comment type="catalytic activity">
    <reaction evidence="1 7">
        <text>a myo-inositol phosphate + H2O = myo-inositol + phosphate</text>
        <dbReference type="Rhea" id="RHEA:24056"/>
        <dbReference type="ChEBI" id="CHEBI:15377"/>
        <dbReference type="ChEBI" id="CHEBI:17268"/>
        <dbReference type="ChEBI" id="CHEBI:43474"/>
        <dbReference type="ChEBI" id="CHEBI:84139"/>
        <dbReference type="EC" id="3.1.3.25"/>
    </reaction>
</comment>
<dbReference type="Pfam" id="PF00459">
    <property type="entry name" value="Inositol_P"/>
    <property type="match status" value="1"/>
</dbReference>
<evidence type="ECO:0000313" key="9">
    <source>
        <dbReference type="Proteomes" id="UP000550354"/>
    </source>
</evidence>
<dbReference type="Gene3D" id="3.30.540.10">
    <property type="entry name" value="Fructose-1,6-Bisphosphatase, subunit A, domain 1"/>
    <property type="match status" value="1"/>
</dbReference>
<evidence type="ECO:0000256" key="7">
    <source>
        <dbReference type="RuleBase" id="RU364068"/>
    </source>
</evidence>
<evidence type="ECO:0000256" key="2">
    <source>
        <dbReference type="ARBA" id="ARBA00001946"/>
    </source>
</evidence>
<evidence type="ECO:0000256" key="4">
    <source>
        <dbReference type="ARBA" id="ARBA00022801"/>
    </source>
</evidence>
<gene>
    <name evidence="8" type="ORF">H1W00_09980</name>
</gene>
<evidence type="ECO:0000313" key="8">
    <source>
        <dbReference type="EMBL" id="MBA4608801.1"/>
    </source>
</evidence>
<dbReference type="InterPro" id="IPR000760">
    <property type="entry name" value="Inositol_monophosphatase-like"/>
</dbReference>
<dbReference type="GO" id="GO:0007165">
    <property type="term" value="P:signal transduction"/>
    <property type="evidence" value="ECO:0007669"/>
    <property type="project" value="TreeGrafter"/>
</dbReference>
<feature type="binding site" evidence="6">
    <location>
        <position position="228"/>
    </location>
    <ligand>
        <name>Mg(2+)</name>
        <dbReference type="ChEBI" id="CHEBI:18420"/>
        <label>1</label>
        <note>catalytic</note>
    </ligand>
</feature>
<dbReference type="PROSITE" id="PS00629">
    <property type="entry name" value="IMP_1"/>
    <property type="match status" value="1"/>
</dbReference>
<evidence type="ECO:0000256" key="1">
    <source>
        <dbReference type="ARBA" id="ARBA00001033"/>
    </source>
</evidence>
<protein>
    <recommendedName>
        <fullName evidence="7">Inositol-1-monophosphatase</fullName>
        <ecNumber evidence="7">3.1.3.25</ecNumber>
    </recommendedName>
</protein>
<dbReference type="GO" id="GO:0046872">
    <property type="term" value="F:metal ion binding"/>
    <property type="evidence" value="ECO:0007669"/>
    <property type="project" value="UniProtKB-KW"/>
</dbReference>
<organism evidence="8 9">
    <name type="scientific">Aeromicrobium phoceense</name>
    <dbReference type="NCBI Taxonomy" id="2754045"/>
    <lineage>
        <taxon>Bacteria</taxon>
        <taxon>Bacillati</taxon>
        <taxon>Actinomycetota</taxon>
        <taxon>Actinomycetes</taxon>
        <taxon>Propionibacteriales</taxon>
        <taxon>Nocardioidaceae</taxon>
        <taxon>Aeromicrobium</taxon>
    </lineage>
</organism>
<comment type="caution">
    <text evidence="8">The sequence shown here is derived from an EMBL/GenBank/DDBJ whole genome shotgun (WGS) entry which is preliminary data.</text>
</comment>
<accession>A0A838XIK1</accession>
<dbReference type="PRINTS" id="PR00377">
    <property type="entry name" value="IMPHPHTASES"/>
</dbReference>
<dbReference type="SUPFAM" id="SSF56655">
    <property type="entry name" value="Carbohydrate phosphatase"/>
    <property type="match status" value="1"/>
</dbReference>
<dbReference type="GO" id="GO:0008934">
    <property type="term" value="F:inositol monophosphate 1-phosphatase activity"/>
    <property type="evidence" value="ECO:0007669"/>
    <property type="project" value="InterPro"/>
</dbReference>
<dbReference type="InterPro" id="IPR020583">
    <property type="entry name" value="Inositol_monoP_metal-BS"/>
</dbReference>
<proteinExistence type="inferred from homology"/>
<dbReference type="GO" id="GO:0006020">
    <property type="term" value="P:inositol metabolic process"/>
    <property type="evidence" value="ECO:0007669"/>
    <property type="project" value="TreeGrafter"/>
</dbReference>
<feature type="binding site" evidence="6">
    <location>
        <position position="99"/>
    </location>
    <ligand>
        <name>Mg(2+)</name>
        <dbReference type="ChEBI" id="CHEBI:18420"/>
        <label>1</label>
        <note>catalytic</note>
    </ligand>
</feature>
<dbReference type="Gene3D" id="3.40.190.80">
    <property type="match status" value="1"/>
</dbReference>
<name>A0A838XIK1_9ACTN</name>
<keyword evidence="3 6" id="KW-0479">Metal-binding</keyword>
<dbReference type="PANTHER" id="PTHR20854:SF4">
    <property type="entry name" value="INOSITOL-1-MONOPHOSPHATASE-RELATED"/>
    <property type="match status" value="1"/>
</dbReference>
<sequence>MLRQPALAAAGPGVTELLDLARRVAAEAVEHVASLRPRGRVGIAGTKSSPTDLVTLIDRSCEELIRARILAARPDDAFVGEEGQDVPGTSGVEWIVDPIDGTVNFVYGIPRYAVAIGARIDGADEVGVVVNIATAESYEAVAGGGAWRTDEAEPRRLTGPPVLPLDQMLVATGFNYVPEVREHQARAVGAMLPHVRDIRRIGAAALDLTDLAEGRLDAYVEQGLHVWDHAAAGLIAREAGLVVTGPDGSPSERLLVAAPAGSIDPFLDLVARCGV</sequence>
<evidence type="ECO:0000256" key="3">
    <source>
        <dbReference type="ARBA" id="ARBA00022723"/>
    </source>
</evidence>
<feature type="binding site" evidence="6">
    <location>
        <position position="100"/>
    </location>
    <ligand>
        <name>Mg(2+)</name>
        <dbReference type="ChEBI" id="CHEBI:18420"/>
        <label>1</label>
        <note>catalytic</note>
    </ligand>
</feature>
<dbReference type="CDD" id="cd01639">
    <property type="entry name" value="IMPase"/>
    <property type="match status" value="1"/>
</dbReference>
<dbReference type="EMBL" id="JACEOG010000001">
    <property type="protein sequence ID" value="MBA4608801.1"/>
    <property type="molecule type" value="Genomic_DNA"/>
</dbReference>
<comment type="similarity">
    <text evidence="7">Belongs to the inositol monophosphatase superfamily.</text>
</comment>
<reference evidence="8 9" key="1">
    <citation type="submission" date="2020-07" db="EMBL/GenBank/DDBJ databases">
        <title>Draft genome and description of Aeromicrobium phoceense strain Marseille-Q0843 isolated from healthy skin swab.</title>
        <authorList>
            <person name="Boxberger M."/>
            <person name="La Scola B."/>
        </authorList>
    </citation>
    <scope>NUCLEOTIDE SEQUENCE [LARGE SCALE GENOMIC DNA]</scope>
    <source>
        <strain evidence="8 9">Marseille-Q0843</strain>
    </source>
</reference>
<feature type="binding site" evidence="6">
    <location>
        <position position="97"/>
    </location>
    <ligand>
        <name>Mg(2+)</name>
        <dbReference type="ChEBI" id="CHEBI:18420"/>
        <label>1</label>
        <note>catalytic</note>
    </ligand>
</feature>